<evidence type="ECO:0000313" key="2">
    <source>
        <dbReference type="Proteomes" id="UP000033874"/>
    </source>
</evidence>
<name>A0A0M3AS29_9SPHN</name>
<dbReference type="Proteomes" id="UP000033874">
    <property type="component" value="Unassembled WGS sequence"/>
</dbReference>
<dbReference type="PATRIC" id="fig|56193.3.peg.1466"/>
<sequence length="237" mass="23721">MCPPAVAIAGAAVAGGISTAVAGSKAAKAQKQGAKAAADASERATQLQVDEAKRQYDLTRSDYEPYRETGYKALDTLAGLYGVGGTKIDPTAALEATPGYKFQLDEGLKAINRSNAARGILNSGGADKARMRYASGLAASNYDAFANRIAALAGVGQSATGQTAAAGQAASNAITSAYGVNGQNQANAAMAAGNARASSYANIGASISGATNNLASLYLMNNGGWFNRPTGTAGGNI</sequence>
<comment type="caution">
    <text evidence="1">The sequence shown here is derived from an EMBL/GenBank/DDBJ whole genome shotgun (WGS) entry which is preliminary data.</text>
</comment>
<proteinExistence type="predicted"/>
<reference evidence="1 2" key="1">
    <citation type="submission" date="2015-04" db="EMBL/GenBank/DDBJ databases">
        <title>Genome sequence of aromatic hydrocarbons-degrading Sphingobium chungbukense DJ77.</title>
        <authorList>
            <person name="Kim Y.-C."/>
            <person name="Chae J.-C."/>
        </authorList>
    </citation>
    <scope>NUCLEOTIDE SEQUENCE [LARGE SCALE GENOMIC DNA]</scope>
    <source>
        <strain evidence="1 2">DJ77</strain>
    </source>
</reference>
<dbReference type="AlphaFoldDB" id="A0A0M3AS29"/>
<dbReference type="STRING" id="56193.YP76_07080"/>
<protein>
    <recommendedName>
        <fullName evidence="3">DNA transfer protein</fullName>
    </recommendedName>
</protein>
<dbReference type="RefSeq" id="WP_046762904.1">
    <property type="nucleotide sequence ID" value="NZ_LBIC01000003.1"/>
</dbReference>
<accession>A0A0M3AS29</accession>
<organism evidence="1 2">
    <name type="scientific">Sphingobium chungbukense</name>
    <dbReference type="NCBI Taxonomy" id="56193"/>
    <lineage>
        <taxon>Bacteria</taxon>
        <taxon>Pseudomonadati</taxon>
        <taxon>Pseudomonadota</taxon>
        <taxon>Alphaproteobacteria</taxon>
        <taxon>Sphingomonadales</taxon>
        <taxon>Sphingomonadaceae</taxon>
        <taxon>Sphingobium</taxon>
    </lineage>
</organism>
<evidence type="ECO:0008006" key="3">
    <source>
        <dbReference type="Google" id="ProtNLM"/>
    </source>
</evidence>
<evidence type="ECO:0000313" key="1">
    <source>
        <dbReference type="EMBL" id="KKW92688.1"/>
    </source>
</evidence>
<keyword evidence="2" id="KW-1185">Reference proteome</keyword>
<dbReference type="EMBL" id="LBIC01000003">
    <property type="protein sequence ID" value="KKW92688.1"/>
    <property type="molecule type" value="Genomic_DNA"/>
</dbReference>
<gene>
    <name evidence="1" type="ORF">YP76_07080</name>
</gene>